<dbReference type="Proteomes" id="UP000682733">
    <property type="component" value="Unassembled WGS sequence"/>
</dbReference>
<comment type="caution">
    <text evidence="2">The sequence shown here is derived from an EMBL/GenBank/DDBJ whole genome shotgun (WGS) entry which is preliminary data.</text>
</comment>
<feature type="compositionally biased region" description="Polar residues" evidence="1">
    <location>
        <begin position="16"/>
        <end position="32"/>
    </location>
</feature>
<evidence type="ECO:0000256" key="1">
    <source>
        <dbReference type="SAM" id="MobiDB-lite"/>
    </source>
</evidence>
<feature type="region of interest" description="Disordered" evidence="1">
    <location>
        <begin position="1"/>
        <end position="52"/>
    </location>
</feature>
<evidence type="ECO:0000313" key="3">
    <source>
        <dbReference type="Proteomes" id="UP000682733"/>
    </source>
</evidence>
<evidence type="ECO:0000313" key="2">
    <source>
        <dbReference type="EMBL" id="CAF4518812.1"/>
    </source>
</evidence>
<protein>
    <submittedName>
        <fullName evidence="2">Uncharacterized protein</fullName>
    </submittedName>
</protein>
<sequence length="52" mass="6106">SFAALRKRIQHRRLQETSQRQRSCTRTETTQGVEDWDAQEPPSTGYDTQEQP</sequence>
<proteinExistence type="predicted"/>
<accession>A0A8S2XWB7</accession>
<reference evidence="2" key="1">
    <citation type="submission" date="2021-02" db="EMBL/GenBank/DDBJ databases">
        <authorList>
            <person name="Nowell W R."/>
        </authorList>
    </citation>
    <scope>NUCLEOTIDE SEQUENCE</scope>
</reference>
<dbReference type="EMBL" id="CAJOBA010100631">
    <property type="protein sequence ID" value="CAF4518812.1"/>
    <property type="molecule type" value="Genomic_DNA"/>
</dbReference>
<name>A0A8S2XWB7_9BILA</name>
<feature type="non-terminal residue" evidence="2">
    <location>
        <position position="52"/>
    </location>
</feature>
<feature type="non-terminal residue" evidence="2">
    <location>
        <position position="1"/>
    </location>
</feature>
<feature type="compositionally biased region" description="Basic residues" evidence="1">
    <location>
        <begin position="1"/>
        <end position="12"/>
    </location>
</feature>
<gene>
    <name evidence="2" type="ORF">TMI583_LOCUS48634</name>
</gene>
<organism evidence="2 3">
    <name type="scientific">Didymodactylos carnosus</name>
    <dbReference type="NCBI Taxonomy" id="1234261"/>
    <lineage>
        <taxon>Eukaryota</taxon>
        <taxon>Metazoa</taxon>
        <taxon>Spiralia</taxon>
        <taxon>Gnathifera</taxon>
        <taxon>Rotifera</taxon>
        <taxon>Eurotatoria</taxon>
        <taxon>Bdelloidea</taxon>
        <taxon>Philodinida</taxon>
        <taxon>Philodinidae</taxon>
        <taxon>Didymodactylos</taxon>
    </lineage>
</organism>
<feature type="compositionally biased region" description="Polar residues" evidence="1">
    <location>
        <begin position="41"/>
        <end position="52"/>
    </location>
</feature>
<dbReference type="AlphaFoldDB" id="A0A8S2XWB7"/>